<dbReference type="AlphaFoldDB" id="A0A0D1ZCE0"/>
<evidence type="ECO:0000313" key="2">
    <source>
        <dbReference type="Proteomes" id="UP000053328"/>
    </source>
</evidence>
<evidence type="ECO:0000313" key="1">
    <source>
        <dbReference type="EMBL" id="KIW10702.1"/>
    </source>
</evidence>
<protein>
    <submittedName>
        <fullName evidence="1">Uncharacterized protein</fullName>
    </submittedName>
</protein>
<reference evidence="1 2" key="1">
    <citation type="submission" date="2015-01" db="EMBL/GenBank/DDBJ databases">
        <title>The Genome Sequence of Exophiala spinifera CBS89968.</title>
        <authorList>
            <consortium name="The Broad Institute Genomics Platform"/>
            <person name="Cuomo C."/>
            <person name="de Hoog S."/>
            <person name="Gorbushina A."/>
            <person name="Stielow B."/>
            <person name="Teixiera M."/>
            <person name="Abouelleil A."/>
            <person name="Chapman S.B."/>
            <person name="Priest M."/>
            <person name="Young S.K."/>
            <person name="Wortman J."/>
            <person name="Nusbaum C."/>
            <person name="Birren B."/>
        </authorList>
    </citation>
    <scope>NUCLEOTIDE SEQUENCE [LARGE SCALE GENOMIC DNA]</scope>
    <source>
        <strain evidence="1 2">CBS 89968</strain>
    </source>
</reference>
<sequence>MLEGTPRNEQGRVGSGGIKWKIINAVLEFAEASGRFKLLRFAPPEVLLHVWFPDKWGVQGMA</sequence>
<accession>A0A0D1ZCE0</accession>
<dbReference type="VEuPathDB" id="FungiDB:PV08_11666"/>
<dbReference type="RefSeq" id="XP_016230918.1">
    <property type="nucleotide sequence ID" value="XM_016385974.1"/>
</dbReference>
<dbReference type="Proteomes" id="UP000053328">
    <property type="component" value="Unassembled WGS sequence"/>
</dbReference>
<organism evidence="1 2">
    <name type="scientific">Exophiala spinifera</name>
    <dbReference type="NCBI Taxonomy" id="91928"/>
    <lineage>
        <taxon>Eukaryota</taxon>
        <taxon>Fungi</taxon>
        <taxon>Dikarya</taxon>
        <taxon>Ascomycota</taxon>
        <taxon>Pezizomycotina</taxon>
        <taxon>Eurotiomycetes</taxon>
        <taxon>Chaetothyriomycetidae</taxon>
        <taxon>Chaetothyriales</taxon>
        <taxon>Herpotrichiellaceae</taxon>
        <taxon>Exophiala</taxon>
    </lineage>
</organism>
<dbReference type="HOGENOM" id="CLU_2904202_0_0_1"/>
<dbReference type="GeneID" id="27338749"/>
<dbReference type="EMBL" id="KN847500">
    <property type="protein sequence ID" value="KIW10702.1"/>
    <property type="molecule type" value="Genomic_DNA"/>
</dbReference>
<gene>
    <name evidence="1" type="ORF">PV08_11666</name>
</gene>
<name>A0A0D1ZCE0_9EURO</name>
<proteinExistence type="predicted"/>
<dbReference type="OrthoDB" id="4368687at2759"/>
<keyword evidence="2" id="KW-1185">Reference proteome</keyword>